<organism evidence="2">
    <name type="scientific">Cladocopium goreaui</name>
    <dbReference type="NCBI Taxonomy" id="2562237"/>
    <lineage>
        <taxon>Eukaryota</taxon>
        <taxon>Sar</taxon>
        <taxon>Alveolata</taxon>
        <taxon>Dinophyceae</taxon>
        <taxon>Suessiales</taxon>
        <taxon>Symbiodiniaceae</taxon>
        <taxon>Cladocopium</taxon>
    </lineage>
</organism>
<dbReference type="CDD" id="cd09272">
    <property type="entry name" value="RNase_HI_RT_Ty1"/>
    <property type="match status" value="1"/>
</dbReference>
<feature type="region of interest" description="Disordered" evidence="1">
    <location>
        <begin position="175"/>
        <end position="270"/>
    </location>
</feature>
<dbReference type="EMBL" id="CAMXCT030000302">
    <property type="protein sequence ID" value="CAL4764151.1"/>
    <property type="molecule type" value="Genomic_DNA"/>
</dbReference>
<feature type="compositionally biased region" description="Low complexity" evidence="1">
    <location>
        <begin position="242"/>
        <end position="261"/>
    </location>
</feature>
<dbReference type="Proteomes" id="UP001152797">
    <property type="component" value="Unassembled WGS sequence"/>
</dbReference>
<dbReference type="PANTHER" id="PTHR11439:SF483">
    <property type="entry name" value="PEPTIDE SYNTHASE GLIP-LIKE, PUTATIVE (AFU_ORTHOLOGUE AFUA_3G12920)-RELATED"/>
    <property type="match status" value="1"/>
</dbReference>
<reference evidence="3" key="2">
    <citation type="submission" date="2024-04" db="EMBL/GenBank/DDBJ databases">
        <authorList>
            <person name="Chen Y."/>
            <person name="Shah S."/>
            <person name="Dougan E. K."/>
            <person name="Thang M."/>
            <person name="Chan C."/>
        </authorList>
    </citation>
    <scope>NUCLEOTIDE SEQUENCE [LARGE SCALE GENOMIC DNA]</scope>
</reference>
<protein>
    <submittedName>
        <fullName evidence="2">Uncharacterized protein</fullName>
    </submittedName>
</protein>
<name>A0A9P1BP01_9DINO</name>
<evidence type="ECO:0000313" key="4">
    <source>
        <dbReference type="Proteomes" id="UP001152797"/>
    </source>
</evidence>
<feature type="compositionally biased region" description="Low complexity" evidence="1">
    <location>
        <begin position="1156"/>
        <end position="1168"/>
    </location>
</feature>
<gene>
    <name evidence="2" type="ORF">C1SCF055_LOCUS5029</name>
</gene>
<dbReference type="OrthoDB" id="419756at2759"/>
<accession>A0A9P1BP01</accession>
<evidence type="ECO:0000313" key="3">
    <source>
        <dbReference type="EMBL" id="CAL1130214.1"/>
    </source>
</evidence>
<dbReference type="AlphaFoldDB" id="A0A9P1BP01"/>
<sequence>MGEYIETVGEDYGLKVIEMKYHTAVMRFRHRGFTGRALEVREMATDPQTEAQQLAAALIAAANNVAQSSTALRQAQEQFAAQQAAAQVTQATSQPTSVTQAASGTSKFSNAGKMVRMPDPFVANGVDAEQAAWPDFLLNLKAWLCAADENFEKDMQDVEKDPDAEVDIDLLPDDAQARTQPNNGPQPMEVDMVQYKGKGKPGGKSKSDKGETQRTPEAAQPGPDAMVDAPMQPVSGNPDMHPVAADEPVDDPAPAAGVPAEPTEHERCDNEPSTLAILETAKKVLISLGIATTTETIVPGNKPANGAAEATVQAIRNQANLLVNQIEKMCGAGDQIIFSANHPVYQWSIIVHASFLHNRFNVTQGETPYERASSREYTGRLCTFGEQVMGYLNPKVKGLMFPWTPREPEIGAEQLAEIDNLAELVEVMRLKSLGVLLPPEQVGSDNPKMLSTKFVITWRDKTIDGKRCWLRRARKVAREFNWLSEREDLFSPASSSVTSKLLPALYLHLKDQNPNIRYTMASADITDAFLTVPQKQPTLVKYGSQLFALGRVLPGQRDGSQLWFDSVTSFLKQELQAESCQGYPSLLRSAECFIWLHVDDMLIVLESAYFEHKLVPVLETRYKVSVQSIQNPGDSVEFLKRAHVLIEEDTILVHQNPKHLLKLCEVVGVPENAKPKKVPCHESVNEVDTTEELSQAYCSRYRSAIGILMYLSSDLVECAYCIRALAQQMAKPTQRSWTMLKHLTMYLLGARSYALQLRIKSNGLWHTPDDEGDFTLEMFSDADWSACKKSRRSVSAGLVFFRGCLLLVTSRSQRVIALSSAESELHAAVSVTCDGILLKLCVEFCLRQPVRLKLLLDNVAAKQIMFRSGVGRVRHLSCRALWIQQHVKEKKLEIASIPTKYNVSDIATKKLSCDRMKFLMNMAGVYDMDSRELVGTTEARREQQGEDMKATLGAIRQNLGEPATHAGVQKSKAFLRCLAFAMMMMSADALSLDDSLSPMPTVEIYAQSIQWSLVLLTVASLSFVCWMYPAPNDLPEPEPEEELREELVGVETGFHKINVYTYLCRCIEQVHELHDTLQNDEELADLRTLYASFMSLYNKFEEHGVTQESVNEMHFLHEQLQRHDDEFDARDGLHELMCAMAEPAVEDVIPPEMPDSLQSSRLSRPLSP</sequence>
<comment type="caution">
    <text evidence="2">The sequence shown here is derived from an EMBL/GenBank/DDBJ whole genome shotgun (WGS) entry which is preliminary data.</text>
</comment>
<dbReference type="PANTHER" id="PTHR11439">
    <property type="entry name" value="GAG-POL-RELATED RETROTRANSPOSON"/>
    <property type="match status" value="1"/>
</dbReference>
<reference evidence="2" key="1">
    <citation type="submission" date="2022-10" db="EMBL/GenBank/DDBJ databases">
        <authorList>
            <person name="Chen Y."/>
            <person name="Dougan E. K."/>
            <person name="Chan C."/>
            <person name="Rhodes N."/>
            <person name="Thang M."/>
        </authorList>
    </citation>
    <scope>NUCLEOTIDE SEQUENCE</scope>
</reference>
<proteinExistence type="predicted"/>
<keyword evidence="4" id="KW-1185">Reference proteome</keyword>
<evidence type="ECO:0000313" key="2">
    <source>
        <dbReference type="EMBL" id="CAI3976839.1"/>
    </source>
</evidence>
<feature type="region of interest" description="Disordered" evidence="1">
    <location>
        <begin position="1149"/>
        <end position="1168"/>
    </location>
</feature>
<evidence type="ECO:0000256" key="1">
    <source>
        <dbReference type="SAM" id="MobiDB-lite"/>
    </source>
</evidence>
<dbReference type="EMBL" id="CAMXCT010000302">
    <property type="protein sequence ID" value="CAI3976839.1"/>
    <property type="molecule type" value="Genomic_DNA"/>
</dbReference>
<feature type="compositionally biased region" description="Basic and acidic residues" evidence="1">
    <location>
        <begin position="205"/>
        <end position="214"/>
    </location>
</feature>
<dbReference type="EMBL" id="CAMXCT020000302">
    <property type="protein sequence ID" value="CAL1130214.1"/>
    <property type="molecule type" value="Genomic_DNA"/>
</dbReference>